<dbReference type="EMBL" id="JADOTZ010000001">
    <property type="protein sequence ID" value="MBG6085011.1"/>
    <property type="molecule type" value="Genomic_DNA"/>
</dbReference>
<feature type="transmembrane region" description="Helical" evidence="1">
    <location>
        <begin position="421"/>
        <end position="445"/>
    </location>
</feature>
<proteinExistence type="predicted"/>
<organism evidence="2 3">
    <name type="scientific">Zhihengliuella flava</name>
    <dbReference type="NCBI Taxonomy" id="1285193"/>
    <lineage>
        <taxon>Bacteria</taxon>
        <taxon>Bacillati</taxon>
        <taxon>Actinomycetota</taxon>
        <taxon>Actinomycetes</taxon>
        <taxon>Micrococcales</taxon>
        <taxon>Micrococcaceae</taxon>
        <taxon>Zhihengliuella</taxon>
    </lineage>
</organism>
<feature type="transmembrane region" description="Helical" evidence="1">
    <location>
        <begin position="108"/>
        <end position="125"/>
    </location>
</feature>
<comment type="caution">
    <text evidence="2">The sequence shown here is derived from an EMBL/GenBank/DDBJ whole genome shotgun (WGS) entry which is preliminary data.</text>
</comment>
<evidence type="ECO:0000256" key="1">
    <source>
        <dbReference type="SAM" id="Phobius"/>
    </source>
</evidence>
<dbReference type="Proteomes" id="UP000625033">
    <property type="component" value="Unassembled WGS sequence"/>
</dbReference>
<keyword evidence="1" id="KW-0472">Membrane</keyword>
<keyword evidence="1" id="KW-0812">Transmembrane</keyword>
<feature type="transmembrane region" description="Helical" evidence="1">
    <location>
        <begin position="322"/>
        <end position="347"/>
    </location>
</feature>
<gene>
    <name evidence="2" type="ORF">IW252_001778</name>
</gene>
<feature type="transmembrane region" description="Helical" evidence="1">
    <location>
        <begin position="46"/>
        <end position="67"/>
    </location>
</feature>
<keyword evidence="1" id="KW-1133">Transmembrane helix</keyword>
<feature type="transmembrane region" description="Helical" evidence="1">
    <location>
        <begin position="457"/>
        <end position="477"/>
    </location>
</feature>
<reference evidence="2" key="1">
    <citation type="submission" date="2020-11" db="EMBL/GenBank/DDBJ databases">
        <title>Sequencing the genomes of 1000 actinobacteria strains.</title>
        <authorList>
            <person name="Klenk H.-P."/>
        </authorList>
    </citation>
    <scope>NUCLEOTIDE SEQUENCE</scope>
    <source>
        <strain evidence="2">DSM 26152</strain>
    </source>
</reference>
<sequence length="563" mass="57701">MSASPVMERGVAPSGAGNIGRAGAGHPLTGTWRLARAMLRADRVRLTVWLAVIVGFIAYVAVAFPAAMGDVAVAERGAVMAEPAAAMMAGPGYGLENYTLEVMMANEMLGLFAVLVAIMSLQLVTRHTRAEEEAGRTDLVRAAPVGRHAQLTAAVVVLIAANLVVGAGTAGALVIAGLEPALDSTVFGLALAAVGVVFGALAATTAQLNRSARAASGMAGAALGVAYVLRAVGDASQRGGNWMSWLSPIGWAQQLRIYVDLRWEPMLLLGGLAVLALGLAYALSARRDVDGALLPERLGRARAKAAGRTLAGLTVRLEAPRVLWWGIGLGVFGVLTGSLAGPMADMLADNPQLAQMMGLTGEAADDFIAETMSVFLMFFAMAVAAYAVMSTRSLRADEAAGRSELALAGAVSRYRWLGLPLIVTVAAGILLLAVSGLGLGAGAAAELGADALGDFTLAALTYAPLIAGWAAAAALFYGLRGGGGWLWALLGICLVVGMYGSMLGLPDPVIDAEPFSMVEPMALIRGDAGWESDSPWWPLVGASAVAVVLAAGALGAFRRRDAA</sequence>
<accession>A0A931GJ67</accession>
<evidence type="ECO:0000313" key="2">
    <source>
        <dbReference type="EMBL" id="MBG6085011.1"/>
    </source>
</evidence>
<evidence type="ECO:0000313" key="3">
    <source>
        <dbReference type="Proteomes" id="UP000625033"/>
    </source>
</evidence>
<feature type="transmembrane region" description="Helical" evidence="1">
    <location>
        <begin position="151"/>
        <end position="178"/>
    </location>
</feature>
<feature type="transmembrane region" description="Helical" evidence="1">
    <location>
        <begin position="484"/>
        <end position="505"/>
    </location>
</feature>
<protein>
    <submittedName>
        <fullName evidence="2">ABC-2 type transport system permease protein</fullName>
    </submittedName>
</protein>
<dbReference type="RefSeq" id="WP_196836242.1">
    <property type="nucleotide sequence ID" value="NZ_JADOTZ010000001.1"/>
</dbReference>
<feature type="transmembrane region" description="Helical" evidence="1">
    <location>
        <begin position="367"/>
        <end position="388"/>
    </location>
</feature>
<feature type="transmembrane region" description="Helical" evidence="1">
    <location>
        <begin position="215"/>
        <end position="233"/>
    </location>
</feature>
<keyword evidence="3" id="KW-1185">Reference proteome</keyword>
<feature type="transmembrane region" description="Helical" evidence="1">
    <location>
        <begin position="184"/>
        <end position="203"/>
    </location>
</feature>
<dbReference type="AlphaFoldDB" id="A0A931GJ67"/>
<feature type="transmembrane region" description="Helical" evidence="1">
    <location>
        <begin position="266"/>
        <end position="283"/>
    </location>
</feature>
<feature type="transmembrane region" description="Helical" evidence="1">
    <location>
        <begin position="536"/>
        <end position="557"/>
    </location>
</feature>
<name>A0A931GJ67_9MICC</name>